<feature type="domain" description="DUF6594" evidence="2">
    <location>
        <begin position="13"/>
        <end position="263"/>
    </location>
</feature>
<dbReference type="PANTHER" id="PTHR34502:SF5">
    <property type="entry name" value="DUF6594 DOMAIN-CONTAINING PROTEIN"/>
    <property type="match status" value="1"/>
</dbReference>
<sequence length="280" mass="31036">MANLLNGDIQDGYRGLAAYMGPHLHSGMGIFRRFSKLNTLNLLYMQAEILVLEQELHILACIDTTILEHQDFAKNVRKMKQSPHSAQWKKMLEIREMLKAYNQALCCQAELARLNDARDFDRNSIDVWIRDSNGGKKFLSGCEARPWMSVEQPDLLSVSSRSTDDLFTRFFEEHKPMKGQEGTNIAHYGKAGFKRMARILNTMLSALLPSLSVLALYLIHNPLVRLGAIVGFSAAFSLILTLFTKARPVEVFAATAAFASVQVVFVGGGTGGSSGTCECA</sequence>
<evidence type="ECO:0000313" key="3">
    <source>
        <dbReference type="EMBL" id="KAF2661394.1"/>
    </source>
</evidence>
<gene>
    <name evidence="3" type="ORF">K491DRAFT_710965</name>
</gene>
<evidence type="ECO:0000259" key="2">
    <source>
        <dbReference type="Pfam" id="PF20237"/>
    </source>
</evidence>
<dbReference type="PANTHER" id="PTHR34502">
    <property type="entry name" value="DUF6594 DOMAIN-CONTAINING PROTEIN-RELATED"/>
    <property type="match status" value="1"/>
</dbReference>
<dbReference type="Proteomes" id="UP000799324">
    <property type="component" value="Unassembled WGS sequence"/>
</dbReference>
<protein>
    <recommendedName>
        <fullName evidence="2">DUF6594 domain-containing protein</fullName>
    </recommendedName>
</protein>
<organism evidence="3 4">
    <name type="scientific">Lophiostoma macrostomum CBS 122681</name>
    <dbReference type="NCBI Taxonomy" id="1314788"/>
    <lineage>
        <taxon>Eukaryota</taxon>
        <taxon>Fungi</taxon>
        <taxon>Dikarya</taxon>
        <taxon>Ascomycota</taxon>
        <taxon>Pezizomycotina</taxon>
        <taxon>Dothideomycetes</taxon>
        <taxon>Pleosporomycetidae</taxon>
        <taxon>Pleosporales</taxon>
        <taxon>Lophiostomataceae</taxon>
        <taxon>Lophiostoma</taxon>
    </lineage>
</organism>
<feature type="transmembrane region" description="Helical" evidence="1">
    <location>
        <begin position="199"/>
        <end position="220"/>
    </location>
</feature>
<keyword evidence="1" id="KW-0472">Membrane</keyword>
<evidence type="ECO:0000256" key="1">
    <source>
        <dbReference type="SAM" id="Phobius"/>
    </source>
</evidence>
<proteinExistence type="predicted"/>
<dbReference type="Pfam" id="PF20237">
    <property type="entry name" value="DUF6594"/>
    <property type="match status" value="1"/>
</dbReference>
<name>A0A6A6TRZ7_9PLEO</name>
<keyword evidence="4" id="KW-1185">Reference proteome</keyword>
<dbReference type="OrthoDB" id="5342093at2759"/>
<keyword evidence="1" id="KW-1133">Transmembrane helix</keyword>
<dbReference type="EMBL" id="MU004294">
    <property type="protein sequence ID" value="KAF2661394.1"/>
    <property type="molecule type" value="Genomic_DNA"/>
</dbReference>
<reference evidence="3" key="1">
    <citation type="journal article" date="2020" name="Stud. Mycol.">
        <title>101 Dothideomycetes genomes: a test case for predicting lifestyles and emergence of pathogens.</title>
        <authorList>
            <person name="Haridas S."/>
            <person name="Albert R."/>
            <person name="Binder M."/>
            <person name="Bloem J."/>
            <person name="Labutti K."/>
            <person name="Salamov A."/>
            <person name="Andreopoulos B."/>
            <person name="Baker S."/>
            <person name="Barry K."/>
            <person name="Bills G."/>
            <person name="Bluhm B."/>
            <person name="Cannon C."/>
            <person name="Castanera R."/>
            <person name="Culley D."/>
            <person name="Daum C."/>
            <person name="Ezra D."/>
            <person name="Gonzalez J."/>
            <person name="Henrissat B."/>
            <person name="Kuo A."/>
            <person name="Liang C."/>
            <person name="Lipzen A."/>
            <person name="Lutzoni F."/>
            <person name="Magnuson J."/>
            <person name="Mondo S."/>
            <person name="Nolan M."/>
            <person name="Ohm R."/>
            <person name="Pangilinan J."/>
            <person name="Park H.-J."/>
            <person name="Ramirez L."/>
            <person name="Alfaro M."/>
            <person name="Sun H."/>
            <person name="Tritt A."/>
            <person name="Yoshinaga Y."/>
            <person name="Zwiers L.-H."/>
            <person name="Turgeon B."/>
            <person name="Goodwin S."/>
            <person name="Spatafora J."/>
            <person name="Crous P."/>
            <person name="Grigoriev I."/>
        </authorList>
    </citation>
    <scope>NUCLEOTIDE SEQUENCE</scope>
    <source>
        <strain evidence="3">CBS 122681</strain>
    </source>
</reference>
<evidence type="ECO:0000313" key="4">
    <source>
        <dbReference type="Proteomes" id="UP000799324"/>
    </source>
</evidence>
<dbReference type="AlphaFoldDB" id="A0A6A6TRZ7"/>
<accession>A0A6A6TRZ7</accession>
<feature type="transmembrane region" description="Helical" evidence="1">
    <location>
        <begin position="226"/>
        <end position="243"/>
    </location>
</feature>
<keyword evidence="1" id="KW-0812">Transmembrane</keyword>
<dbReference type="InterPro" id="IPR046529">
    <property type="entry name" value="DUF6594"/>
</dbReference>